<dbReference type="InterPro" id="IPR014243">
    <property type="entry name" value="RsfA-like"/>
</dbReference>
<feature type="region of interest" description="Disordered" evidence="2">
    <location>
        <begin position="72"/>
        <end position="100"/>
    </location>
</feature>
<gene>
    <name evidence="3" type="ORF">A374_11180</name>
</gene>
<protein>
    <submittedName>
        <fullName evidence="3">Prespore-specific transcriptional regulator RsfA</fullName>
    </submittedName>
</protein>
<dbReference type="STRING" id="1196324.A374_11180"/>
<reference evidence="3 4" key="1">
    <citation type="journal article" date="2012" name="J. Bacteriol.">
        <title>Genome of Bacillus macauensis ZFHKF-1, a Long-Chain-Forming Bacterium.</title>
        <authorList>
            <person name="Cai L."/>
            <person name="Zhang T."/>
        </authorList>
    </citation>
    <scope>NUCLEOTIDE SEQUENCE [LARGE SCALE GENOMIC DNA]</scope>
    <source>
        <strain evidence="3 4">ZFHKF-1</strain>
    </source>
</reference>
<dbReference type="RefSeq" id="WP_007202320.1">
    <property type="nucleotide sequence ID" value="NZ_AKKV01000026.1"/>
</dbReference>
<dbReference type="PANTHER" id="PTHR41302">
    <property type="entry name" value="PRESPORE-SPECIFIC TRANSCRIPTIONAL REGULATOR RSFA-RELATED"/>
    <property type="match status" value="1"/>
</dbReference>
<keyword evidence="1" id="KW-0175">Coiled coil</keyword>
<evidence type="ECO:0000313" key="3">
    <source>
        <dbReference type="EMBL" id="EIT85302.1"/>
    </source>
</evidence>
<evidence type="ECO:0000313" key="4">
    <source>
        <dbReference type="Proteomes" id="UP000004080"/>
    </source>
</evidence>
<evidence type="ECO:0000256" key="2">
    <source>
        <dbReference type="SAM" id="MobiDB-lite"/>
    </source>
</evidence>
<keyword evidence="4" id="KW-1185">Reference proteome</keyword>
<organism evidence="3 4">
    <name type="scientific">Fictibacillus macauensis ZFHKF-1</name>
    <dbReference type="NCBI Taxonomy" id="1196324"/>
    <lineage>
        <taxon>Bacteria</taxon>
        <taxon>Bacillati</taxon>
        <taxon>Bacillota</taxon>
        <taxon>Bacilli</taxon>
        <taxon>Bacillales</taxon>
        <taxon>Fictibacillaceae</taxon>
        <taxon>Fictibacillus</taxon>
    </lineage>
</organism>
<evidence type="ECO:0000256" key="1">
    <source>
        <dbReference type="SAM" id="Coils"/>
    </source>
</evidence>
<name>I8AHU7_9BACL</name>
<dbReference type="Proteomes" id="UP000004080">
    <property type="component" value="Unassembled WGS sequence"/>
</dbReference>
<dbReference type="eggNOG" id="ENOG5030SGP">
    <property type="taxonomic scope" value="Bacteria"/>
</dbReference>
<dbReference type="NCBIfam" id="TIGR02894">
    <property type="entry name" value="DNA_bind_RsfA"/>
    <property type="match status" value="1"/>
</dbReference>
<accession>I8AHU7</accession>
<dbReference type="AlphaFoldDB" id="I8AHU7"/>
<dbReference type="OrthoDB" id="2845592at2"/>
<sequence length="249" mass="28760">MMKVRQDAWSEEDDLLLAETVLRHVREGSTQLHAFEEVGDQLERTSAAVGFRWNAIVRKKYEQALKIAKKQRKERQRALAKSVKEQPSQPKAPVAPKKTTYEPPLVTDEEVYHPDDFFKHAYSAPVAAAPPLVPQTQPTHPLAHHQKLTNNSTDDLLADVIVFLQDLHKNGYNTEEIHRENEQLQQENSQLRQQVNTLERDFAAMKEDYQALLQIMDRARRMVLLQDELPTDNTSFRMDKNGNLEKMAK</sequence>
<feature type="coiled-coil region" evidence="1">
    <location>
        <begin position="174"/>
        <end position="215"/>
    </location>
</feature>
<proteinExistence type="predicted"/>
<dbReference type="EMBL" id="AKKV01000026">
    <property type="protein sequence ID" value="EIT85302.1"/>
    <property type="molecule type" value="Genomic_DNA"/>
</dbReference>
<dbReference type="PATRIC" id="fig|1196324.3.peg.2295"/>
<dbReference type="PANTHER" id="PTHR41302:SF1">
    <property type="entry name" value="PRESPORE-SPECIFIC TRANSCRIPTIONAL REGULATOR RSFA"/>
    <property type="match status" value="1"/>
</dbReference>
<comment type="caution">
    <text evidence="3">The sequence shown here is derived from an EMBL/GenBank/DDBJ whole genome shotgun (WGS) entry which is preliminary data.</text>
</comment>